<protein>
    <submittedName>
        <fullName evidence="2">Uncharacterized protein</fullName>
    </submittedName>
</protein>
<sequence>MSSTITVFLKPRPTHEQYGTEWLPRGSSYGPFHPDYSPPSDATEEHEITLPNQIIDQWTEFHREILPLLVVPQIDDSADPRELYAAWCHLSVARRASKLVVSLLVRADKLQLDLGLGYYETLPMLCEKLVMENIFSLEAPAIELKISLNIILTLYAYMVSAYDYGAELKRRCSTWDRLCVRSSFGLQRSLFGIADKSPLPATTISPSSSSEASDWDIAACSPSPCTSRQAPKTRIGGKERDLGHMFVLEIFNEWFHPDRRRLDPSPSGSLPPSATSTAHGTSVSLTRHLVLPTGHPPLLRLLLLRRPNPPCHHSPGSAIRAPAPSTLLRGADQDVTPRPLSPSPGANAGIFDHPGRGGGSPGMRHPRPRSYLRARLRPVCPAPLHSTGVASTDRATYAPARRHRRSPAHARWVLDAMRAASTRLTVIKADRTSVAPVRVRDFLQHPAQQYSVLVTQLVMERCSKSVRGWMNGTFAYNKLRLGHCAGSRGSIYAAIHVHDQQNCRAVMNASGTSWELPLLSDSEAALVMDTAWRLIAAIVHEHRASTNTIEIVLVLQM</sequence>
<evidence type="ECO:0000313" key="3">
    <source>
        <dbReference type="Proteomes" id="UP001219525"/>
    </source>
</evidence>
<gene>
    <name evidence="2" type="ORF">GGX14DRAFT_402518</name>
</gene>
<organism evidence="2 3">
    <name type="scientific">Mycena pura</name>
    <dbReference type="NCBI Taxonomy" id="153505"/>
    <lineage>
        <taxon>Eukaryota</taxon>
        <taxon>Fungi</taxon>
        <taxon>Dikarya</taxon>
        <taxon>Basidiomycota</taxon>
        <taxon>Agaricomycotina</taxon>
        <taxon>Agaricomycetes</taxon>
        <taxon>Agaricomycetidae</taxon>
        <taxon>Agaricales</taxon>
        <taxon>Marasmiineae</taxon>
        <taxon>Mycenaceae</taxon>
        <taxon>Mycena</taxon>
    </lineage>
</organism>
<name>A0AAD6V1X9_9AGAR</name>
<keyword evidence="3" id="KW-1185">Reference proteome</keyword>
<feature type="region of interest" description="Disordered" evidence="1">
    <location>
        <begin position="262"/>
        <end position="281"/>
    </location>
</feature>
<feature type="region of interest" description="Disordered" evidence="1">
    <location>
        <begin position="383"/>
        <end position="403"/>
    </location>
</feature>
<proteinExistence type="predicted"/>
<evidence type="ECO:0000256" key="1">
    <source>
        <dbReference type="SAM" id="MobiDB-lite"/>
    </source>
</evidence>
<dbReference type="EMBL" id="JARJCW010000077">
    <property type="protein sequence ID" value="KAJ7197590.1"/>
    <property type="molecule type" value="Genomic_DNA"/>
</dbReference>
<dbReference type="Proteomes" id="UP001219525">
    <property type="component" value="Unassembled WGS sequence"/>
</dbReference>
<feature type="compositionally biased region" description="Low complexity" evidence="1">
    <location>
        <begin position="264"/>
        <end position="278"/>
    </location>
</feature>
<dbReference type="AlphaFoldDB" id="A0AAD6V1X9"/>
<evidence type="ECO:0000313" key="2">
    <source>
        <dbReference type="EMBL" id="KAJ7197590.1"/>
    </source>
</evidence>
<reference evidence="2" key="1">
    <citation type="submission" date="2023-03" db="EMBL/GenBank/DDBJ databases">
        <title>Massive genome expansion in bonnet fungi (Mycena s.s.) driven by repeated elements and novel gene families across ecological guilds.</title>
        <authorList>
            <consortium name="Lawrence Berkeley National Laboratory"/>
            <person name="Harder C.B."/>
            <person name="Miyauchi S."/>
            <person name="Viragh M."/>
            <person name="Kuo A."/>
            <person name="Thoen E."/>
            <person name="Andreopoulos B."/>
            <person name="Lu D."/>
            <person name="Skrede I."/>
            <person name="Drula E."/>
            <person name="Henrissat B."/>
            <person name="Morin E."/>
            <person name="Kohler A."/>
            <person name="Barry K."/>
            <person name="LaButti K."/>
            <person name="Morin E."/>
            <person name="Salamov A."/>
            <person name="Lipzen A."/>
            <person name="Mereny Z."/>
            <person name="Hegedus B."/>
            <person name="Baldrian P."/>
            <person name="Stursova M."/>
            <person name="Weitz H."/>
            <person name="Taylor A."/>
            <person name="Grigoriev I.V."/>
            <person name="Nagy L.G."/>
            <person name="Martin F."/>
            <person name="Kauserud H."/>
        </authorList>
    </citation>
    <scope>NUCLEOTIDE SEQUENCE</scope>
    <source>
        <strain evidence="2">9144</strain>
    </source>
</reference>
<comment type="caution">
    <text evidence="2">The sequence shown here is derived from an EMBL/GenBank/DDBJ whole genome shotgun (WGS) entry which is preliminary data.</text>
</comment>
<feature type="region of interest" description="Disordered" evidence="1">
    <location>
        <begin position="335"/>
        <end position="368"/>
    </location>
</feature>
<accession>A0AAD6V1X9</accession>